<sequence length="148" mass="17716">MSDQELQRLVEAVSLRDFHRPFVHRATFNRRLRSTGGRFHLPDENLDFNPSLFAAEDETVRIGIIRHELCHYHLYRMHRGYHHRDQDFKQLLAQVGGLRYAPRLTSKPVRYLYRCSYCGLEYPRQRRMNLRRFACGRCHHPLVLVAVN</sequence>
<name>A0ABW4BHK3_9LACO</name>
<dbReference type="InterPro" id="IPR035240">
    <property type="entry name" value="SprT_Zn_ribbon"/>
</dbReference>
<keyword evidence="3" id="KW-1185">Reference proteome</keyword>
<dbReference type="RefSeq" id="WP_204119619.1">
    <property type="nucleotide sequence ID" value="NZ_BOLV01000019.1"/>
</dbReference>
<evidence type="ECO:0000313" key="2">
    <source>
        <dbReference type="EMBL" id="MFD1399481.1"/>
    </source>
</evidence>
<evidence type="ECO:0000259" key="1">
    <source>
        <dbReference type="SMART" id="SM00731"/>
    </source>
</evidence>
<dbReference type="Pfam" id="PF10263">
    <property type="entry name" value="SprT-like"/>
    <property type="match status" value="1"/>
</dbReference>
<reference evidence="3" key="1">
    <citation type="journal article" date="2019" name="Int. J. Syst. Evol. Microbiol.">
        <title>The Global Catalogue of Microorganisms (GCM) 10K type strain sequencing project: providing services to taxonomists for standard genome sequencing and annotation.</title>
        <authorList>
            <consortium name="The Broad Institute Genomics Platform"/>
            <consortium name="The Broad Institute Genome Sequencing Center for Infectious Disease"/>
            <person name="Wu L."/>
            <person name="Ma J."/>
        </authorList>
    </citation>
    <scope>NUCLEOTIDE SEQUENCE [LARGE SCALE GENOMIC DNA]</scope>
    <source>
        <strain evidence="3">CCM 9110</strain>
    </source>
</reference>
<dbReference type="EMBL" id="JBHTOA010000033">
    <property type="protein sequence ID" value="MFD1399481.1"/>
    <property type="molecule type" value="Genomic_DNA"/>
</dbReference>
<dbReference type="NCBIfam" id="NF003339">
    <property type="entry name" value="PRK04351.1"/>
    <property type="match status" value="1"/>
</dbReference>
<organism evidence="2 3">
    <name type="scientific">Lacticaseibacillus suilingensis</name>
    <dbReference type="NCBI Taxonomy" id="2799577"/>
    <lineage>
        <taxon>Bacteria</taxon>
        <taxon>Bacillati</taxon>
        <taxon>Bacillota</taxon>
        <taxon>Bacilli</taxon>
        <taxon>Lactobacillales</taxon>
        <taxon>Lactobacillaceae</taxon>
        <taxon>Lacticaseibacillus</taxon>
    </lineage>
</organism>
<feature type="domain" description="SprT-like" evidence="1">
    <location>
        <begin position="4"/>
        <end position="145"/>
    </location>
</feature>
<dbReference type="Pfam" id="PF17283">
    <property type="entry name" value="Zn_ribbon_SprT"/>
    <property type="match status" value="1"/>
</dbReference>
<protein>
    <submittedName>
        <fullName evidence="2">SprT family protein</fullName>
    </submittedName>
</protein>
<dbReference type="Proteomes" id="UP001597199">
    <property type="component" value="Unassembled WGS sequence"/>
</dbReference>
<proteinExistence type="predicted"/>
<accession>A0ABW4BHK3</accession>
<dbReference type="SMART" id="SM00731">
    <property type="entry name" value="SprT"/>
    <property type="match status" value="1"/>
</dbReference>
<comment type="caution">
    <text evidence="2">The sequence shown here is derived from an EMBL/GenBank/DDBJ whole genome shotgun (WGS) entry which is preliminary data.</text>
</comment>
<evidence type="ECO:0000313" key="3">
    <source>
        <dbReference type="Proteomes" id="UP001597199"/>
    </source>
</evidence>
<gene>
    <name evidence="2" type="ORF">ACFQ41_09185</name>
</gene>
<dbReference type="InterPro" id="IPR006640">
    <property type="entry name" value="SprT-like_domain"/>
</dbReference>